<dbReference type="SUPFAM" id="SSF53850">
    <property type="entry name" value="Periplasmic binding protein-like II"/>
    <property type="match status" value="1"/>
</dbReference>
<accession>A0ABV4R2J1</accession>
<dbReference type="Pfam" id="PF00126">
    <property type="entry name" value="HTH_1"/>
    <property type="match status" value="1"/>
</dbReference>
<keyword evidence="3" id="KW-0238">DNA-binding</keyword>
<feature type="domain" description="HTH lysR-type" evidence="5">
    <location>
        <begin position="14"/>
        <end position="71"/>
    </location>
</feature>
<dbReference type="InterPro" id="IPR036388">
    <property type="entry name" value="WH-like_DNA-bd_sf"/>
</dbReference>
<proteinExistence type="inferred from homology"/>
<dbReference type="Pfam" id="PF03466">
    <property type="entry name" value="LysR_substrate"/>
    <property type="match status" value="1"/>
</dbReference>
<dbReference type="Gene3D" id="1.10.10.10">
    <property type="entry name" value="Winged helix-like DNA-binding domain superfamily/Winged helix DNA-binding domain"/>
    <property type="match status" value="1"/>
</dbReference>
<keyword evidence="4" id="KW-0804">Transcription</keyword>
<dbReference type="PROSITE" id="PS50931">
    <property type="entry name" value="HTH_LYSR"/>
    <property type="match status" value="1"/>
</dbReference>
<dbReference type="Gene3D" id="3.40.190.10">
    <property type="entry name" value="Periplasmic binding protein-like II"/>
    <property type="match status" value="2"/>
</dbReference>
<keyword evidence="7" id="KW-1185">Reference proteome</keyword>
<dbReference type="InterPro" id="IPR036390">
    <property type="entry name" value="WH_DNA-bd_sf"/>
</dbReference>
<dbReference type="Proteomes" id="UP001569904">
    <property type="component" value="Unassembled WGS sequence"/>
</dbReference>
<dbReference type="EMBL" id="JAXCEH010000019">
    <property type="protein sequence ID" value="MFA1557125.1"/>
    <property type="molecule type" value="Genomic_DNA"/>
</dbReference>
<evidence type="ECO:0000313" key="6">
    <source>
        <dbReference type="EMBL" id="MFA1557125.1"/>
    </source>
</evidence>
<gene>
    <name evidence="6" type="ORF">SM436_25900</name>
</gene>
<organism evidence="6 7">
    <name type="scientific">Actinomadura chokoriensis</name>
    <dbReference type="NCBI Taxonomy" id="454156"/>
    <lineage>
        <taxon>Bacteria</taxon>
        <taxon>Bacillati</taxon>
        <taxon>Actinomycetota</taxon>
        <taxon>Actinomycetes</taxon>
        <taxon>Streptosporangiales</taxon>
        <taxon>Thermomonosporaceae</taxon>
        <taxon>Actinomadura</taxon>
    </lineage>
</organism>
<evidence type="ECO:0000256" key="4">
    <source>
        <dbReference type="ARBA" id="ARBA00023163"/>
    </source>
</evidence>
<dbReference type="PANTHER" id="PTHR30118:SF15">
    <property type="entry name" value="TRANSCRIPTIONAL REGULATORY PROTEIN"/>
    <property type="match status" value="1"/>
</dbReference>
<comment type="similarity">
    <text evidence="1">Belongs to the LysR transcriptional regulatory family.</text>
</comment>
<evidence type="ECO:0000256" key="1">
    <source>
        <dbReference type="ARBA" id="ARBA00009437"/>
    </source>
</evidence>
<evidence type="ECO:0000256" key="3">
    <source>
        <dbReference type="ARBA" id="ARBA00023125"/>
    </source>
</evidence>
<evidence type="ECO:0000256" key="2">
    <source>
        <dbReference type="ARBA" id="ARBA00023015"/>
    </source>
</evidence>
<dbReference type="InterPro" id="IPR000847">
    <property type="entry name" value="LysR_HTH_N"/>
</dbReference>
<sequence length="315" mass="34367">MVTSNDKPELSLINDFRLLVALDALLQTESVTKAAKRLRLSPSAMSRALRRIQQRLGDPILARAGRGMVATPRGTELRERVHQLVQEAEVLLSSGEPDASTGAWRNFALIIEDGYAGVLAPHLLSDDHPQASRATFCFLPEGQAGDTALREGTAALAIGRVHSPSPELRVENLLLSRYVGLARAGHELVHCPPDMEVFADASHIEILEAESVTEAVDATLAKYELRRRVAVATRDYTSAFSMISHTDLVAVVPEIMIHPGLLAAGIRPFELPLLVSSVTVRMAWHPRSEADPLHAWLRARVRDTLRNAPASIASD</sequence>
<keyword evidence="2" id="KW-0805">Transcription regulation</keyword>
<evidence type="ECO:0000259" key="5">
    <source>
        <dbReference type="PROSITE" id="PS50931"/>
    </source>
</evidence>
<dbReference type="RefSeq" id="WP_371943982.1">
    <property type="nucleotide sequence ID" value="NZ_JAXCEH010000019.1"/>
</dbReference>
<evidence type="ECO:0000313" key="7">
    <source>
        <dbReference type="Proteomes" id="UP001569904"/>
    </source>
</evidence>
<name>A0ABV4R2J1_9ACTN</name>
<reference evidence="6 7" key="1">
    <citation type="submission" date="2023-11" db="EMBL/GenBank/DDBJ databases">
        <title>Actinomadura monticuli sp. nov., isolated from volcanic ash.</title>
        <authorList>
            <person name="Lee S.D."/>
            <person name="Yang H."/>
            <person name="Kim I.S."/>
        </authorList>
    </citation>
    <scope>NUCLEOTIDE SEQUENCE [LARGE SCALE GENOMIC DNA]</scope>
    <source>
        <strain evidence="6 7">DSM 45346</strain>
    </source>
</reference>
<dbReference type="PANTHER" id="PTHR30118">
    <property type="entry name" value="HTH-TYPE TRANSCRIPTIONAL REGULATOR LEUO-RELATED"/>
    <property type="match status" value="1"/>
</dbReference>
<dbReference type="InterPro" id="IPR005119">
    <property type="entry name" value="LysR_subst-bd"/>
</dbReference>
<comment type="caution">
    <text evidence="6">The sequence shown here is derived from an EMBL/GenBank/DDBJ whole genome shotgun (WGS) entry which is preliminary data.</text>
</comment>
<dbReference type="InterPro" id="IPR050389">
    <property type="entry name" value="LysR-type_TF"/>
</dbReference>
<dbReference type="SUPFAM" id="SSF46785">
    <property type="entry name" value="Winged helix' DNA-binding domain"/>
    <property type="match status" value="1"/>
</dbReference>
<protein>
    <submittedName>
        <fullName evidence="6">LysR family transcriptional regulator</fullName>
    </submittedName>
</protein>